<dbReference type="VEuPathDB" id="FungiDB:YALI0_B06666g"/>
<organism evidence="2 3">
    <name type="scientific">Yarrowia lipolytica</name>
    <name type="common">Candida lipolytica</name>
    <dbReference type="NCBI Taxonomy" id="4952"/>
    <lineage>
        <taxon>Eukaryota</taxon>
        <taxon>Fungi</taxon>
        <taxon>Dikarya</taxon>
        <taxon>Ascomycota</taxon>
        <taxon>Saccharomycotina</taxon>
        <taxon>Dipodascomycetes</taxon>
        <taxon>Dipodascales</taxon>
        <taxon>Dipodascales incertae sedis</taxon>
        <taxon>Yarrowia</taxon>
    </lineage>
</organism>
<feature type="compositionally biased region" description="Polar residues" evidence="1">
    <location>
        <begin position="279"/>
        <end position="301"/>
    </location>
</feature>
<dbReference type="Proteomes" id="UP000182444">
    <property type="component" value="Chromosome 1B"/>
</dbReference>
<dbReference type="GeneID" id="2907072"/>
<dbReference type="EMBL" id="CP017554">
    <property type="protein sequence ID" value="AOW01318.1"/>
    <property type="molecule type" value="Genomic_DNA"/>
</dbReference>
<evidence type="ECO:0000313" key="3">
    <source>
        <dbReference type="Proteomes" id="UP000182444"/>
    </source>
</evidence>
<reference evidence="2 3" key="1">
    <citation type="journal article" date="2016" name="PLoS ONE">
        <title>Sequence Assembly of Yarrowia lipolytica Strain W29/CLIB89 Shows Transposable Element Diversity.</title>
        <authorList>
            <person name="Magnan C."/>
            <person name="Yu J."/>
            <person name="Chang I."/>
            <person name="Jahn E."/>
            <person name="Kanomata Y."/>
            <person name="Wu J."/>
            <person name="Zeller M."/>
            <person name="Oakes M."/>
            <person name="Baldi P."/>
            <person name="Sandmeyer S."/>
        </authorList>
    </citation>
    <scope>NUCLEOTIDE SEQUENCE [LARGE SCALE GENOMIC DNA]</scope>
    <source>
        <strain evidence="3">CLIB89(W29)</strain>
    </source>
</reference>
<evidence type="ECO:0000313" key="2">
    <source>
        <dbReference type="EMBL" id="AOW01318.1"/>
    </source>
</evidence>
<dbReference type="RefSeq" id="XP_500575.3">
    <property type="nucleotide sequence ID" value="XM_500575.3"/>
</dbReference>
<sequence>MSSVMSNNSPSTAATSEFYDDALHTNTVTLKVQCGGTSGTVETQIEALNGRLDQLISGLNSLKGDNMVAVSALSSNMMYLEKQTELMVSYREQQETERANFEQKLVHMVESAVETQFEKQQARLDRVFHDQLNSFGAALLKEQQQALGEQQTLYSSCNNENIQSGESTPAPMLSQIMNSVQTVASETQILRGELVMEMKMYQQQLLELIQNNLGCFLQQLDGIDTPVVPQNPDLTYRSRFSDASGASGGTFRHYPSEQDDPIHSFTSLESPHRFEDPISSPSNSACRPRDSNISNALFSNPRTPPRVPNKEDKTASDISMQDASNGNMSTNGFLASSSDLNICSAVTPYDPDNGGPSEISEMEIFVRNITTRKSEGGSFQTTEQDRKFLTKVSRLFKPKR</sequence>
<gene>
    <name evidence="2" type="ORF">YALI1_B08699g</name>
</gene>
<protein>
    <submittedName>
        <fullName evidence="2">Uncharacterized protein</fullName>
    </submittedName>
</protein>
<dbReference type="VEuPathDB" id="FungiDB:YALI1_B08699g"/>
<accession>A0A1D8N6Q1</accession>
<dbReference type="AlphaFoldDB" id="A0A1D8N6Q1"/>
<feature type="region of interest" description="Disordered" evidence="1">
    <location>
        <begin position="236"/>
        <end position="324"/>
    </location>
</feature>
<evidence type="ECO:0000256" key="1">
    <source>
        <dbReference type="SAM" id="MobiDB-lite"/>
    </source>
</evidence>
<name>A0A1D8N6Q1_YARLL</name>
<dbReference type="KEGG" id="yli:2907072"/>
<proteinExistence type="predicted"/>